<dbReference type="AlphaFoldDB" id="A0A1G8VQC5"/>
<dbReference type="EMBL" id="FNEM01000011">
    <property type="protein sequence ID" value="SDJ68149.1"/>
    <property type="molecule type" value="Genomic_DNA"/>
</dbReference>
<evidence type="ECO:0000256" key="1">
    <source>
        <dbReference type="SAM" id="SignalP"/>
    </source>
</evidence>
<evidence type="ECO:0000313" key="3">
    <source>
        <dbReference type="Proteomes" id="UP000199527"/>
    </source>
</evidence>
<name>A0A1G8VQC5_9GAMM</name>
<accession>A0A1G8VQC5</accession>
<feature type="chain" id="PRO_5011472539" description="Dirigent-like protein" evidence="1">
    <location>
        <begin position="24"/>
        <end position="187"/>
    </location>
</feature>
<keyword evidence="3" id="KW-1185">Reference proteome</keyword>
<dbReference type="Proteomes" id="UP000199527">
    <property type="component" value="Unassembled WGS sequence"/>
</dbReference>
<dbReference type="OrthoDB" id="5829933at2"/>
<protein>
    <recommendedName>
        <fullName evidence="4">Dirigent-like protein</fullName>
    </recommendedName>
</protein>
<evidence type="ECO:0000313" key="2">
    <source>
        <dbReference type="EMBL" id="SDJ68149.1"/>
    </source>
</evidence>
<evidence type="ECO:0008006" key="4">
    <source>
        <dbReference type="Google" id="ProtNLM"/>
    </source>
</evidence>
<reference evidence="3" key="1">
    <citation type="submission" date="2016-10" db="EMBL/GenBank/DDBJ databases">
        <authorList>
            <person name="Varghese N."/>
            <person name="Submissions S."/>
        </authorList>
    </citation>
    <scope>NUCLEOTIDE SEQUENCE [LARGE SCALE GENOMIC DNA]</scope>
    <source>
        <strain evidence="3">DSM 23317</strain>
    </source>
</reference>
<gene>
    <name evidence="2" type="ORF">SAMN04488540_111130</name>
</gene>
<feature type="signal peptide" evidence="1">
    <location>
        <begin position="1"/>
        <end position="23"/>
    </location>
</feature>
<keyword evidence="1" id="KW-0732">Signal</keyword>
<organism evidence="2 3">
    <name type="scientific">Ferrimonas sediminum</name>
    <dbReference type="NCBI Taxonomy" id="718193"/>
    <lineage>
        <taxon>Bacteria</taxon>
        <taxon>Pseudomonadati</taxon>
        <taxon>Pseudomonadota</taxon>
        <taxon>Gammaproteobacteria</taxon>
        <taxon>Alteromonadales</taxon>
        <taxon>Ferrimonadaceae</taxon>
        <taxon>Ferrimonas</taxon>
    </lineage>
</organism>
<proteinExistence type="predicted"/>
<sequence>MNRFIMLSAVASLLCSGSITAQAKEQGAGKHWVLNLVGSGAMYESTVPDIDGDGHDDAAICFDVELHDAKNRRQVGTATDCLSNVTPVGTGIALTGTTYFHLPQGTLVTRGNTTVQPVLHNTMTPSGQTVTHITGASGTGNAILWGSNRFDGAMGTVRLSGMVDMTNFAGNPGDPIAFDCLFVIDLY</sequence>